<sequence>MGPPGTEGNSAGPAKGGEGIRRPGDADVSGQFVIESRENRVIRFSVSFLPTLSTLHEKRKDGRNYADLQALGIILPPHLPASSSLLTLLATECRPKLGDRATVAKERRRSRRENFHRIIEPTSFFVPTYK</sequence>
<dbReference type="AlphaFoldDB" id="A0AAV8QYP4"/>
<evidence type="ECO:0000256" key="1">
    <source>
        <dbReference type="SAM" id="MobiDB-lite"/>
    </source>
</evidence>
<gene>
    <name evidence="2" type="ORF">OPV22_013136</name>
</gene>
<proteinExistence type="predicted"/>
<dbReference type="Proteomes" id="UP001222027">
    <property type="component" value="Unassembled WGS sequence"/>
</dbReference>
<comment type="caution">
    <text evidence="2">The sequence shown here is derived from an EMBL/GenBank/DDBJ whole genome shotgun (WGS) entry which is preliminary data.</text>
</comment>
<protein>
    <recommendedName>
        <fullName evidence="4">BHLH domain-containing protein</fullName>
    </recommendedName>
</protein>
<organism evidence="2 3">
    <name type="scientific">Ensete ventricosum</name>
    <name type="common">Abyssinian banana</name>
    <name type="synonym">Musa ensete</name>
    <dbReference type="NCBI Taxonomy" id="4639"/>
    <lineage>
        <taxon>Eukaryota</taxon>
        <taxon>Viridiplantae</taxon>
        <taxon>Streptophyta</taxon>
        <taxon>Embryophyta</taxon>
        <taxon>Tracheophyta</taxon>
        <taxon>Spermatophyta</taxon>
        <taxon>Magnoliopsida</taxon>
        <taxon>Liliopsida</taxon>
        <taxon>Zingiberales</taxon>
        <taxon>Musaceae</taxon>
        <taxon>Ensete</taxon>
    </lineage>
</organism>
<reference evidence="2 3" key="1">
    <citation type="submission" date="2022-12" db="EMBL/GenBank/DDBJ databases">
        <title>Chromosome-scale assembly of the Ensete ventricosum genome.</title>
        <authorList>
            <person name="Dussert Y."/>
            <person name="Stocks J."/>
            <person name="Wendawek A."/>
            <person name="Woldeyes F."/>
            <person name="Nichols R.A."/>
            <person name="Borrell J.S."/>
        </authorList>
    </citation>
    <scope>NUCLEOTIDE SEQUENCE [LARGE SCALE GENOMIC DNA]</scope>
    <source>
        <strain evidence="3">cv. Maze</strain>
        <tissue evidence="2">Seeds</tissue>
    </source>
</reference>
<dbReference type="EMBL" id="JAQQAF010000004">
    <property type="protein sequence ID" value="KAJ8491415.1"/>
    <property type="molecule type" value="Genomic_DNA"/>
</dbReference>
<accession>A0AAV8QYP4</accession>
<feature type="region of interest" description="Disordered" evidence="1">
    <location>
        <begin position="1"/>
        <end position="27"/>
    </location>
</feature>
<evidence type="ECO:0008006" key="4">
    <source>
        <dbReference type="Google" id="ProtNLM"/>
    </source>
</evidence>
<keyword evidence="3" id="KW-1185">Reference proteome</keyword>
<evidence type="ECO:0000313" key="2">
    <source>
        <dbReference type="EMBL" id="KAJ8491415.1"/>
    </source>
</evidence>
<evidence type="ECO:0000313" key="3">
    <source>
        <dbReference type="Proteomes" id="UP001222027"/>
    </source>
</evidence>
<name>A0AAV8QYP4_ENSVE</name>